<dbReference type="Proteomes" id="UP000018817">
    <property type="component" value="Unassembled WGS sequence"/>
</dbReference>
<protein>
    <submittedName>
        <fullName evidence="1">Uncharacterized protein</fullName>
    </submittedName>
</protein>
<name>W2RBJ9_PHYN3</name>
<accession>W2RBJ9</accession>
<dbReference type="GeneID" id="20189762"/>
<dbReference type="AlphaFoldDB" id="W2RBJ9"/>
<gene>
    <name evidence="1" type="ORF">PPTG_21163</name>
</gene>
<dbReference type="VEuPathDB" id="FungiDB:PPTG_21163"/>
<sequence>MSHRFGCFGGHVYAVQKKAWMDKRVWAFYLRSLLHDYIS</sequence>
<organism evidence="1 2">
    <name type="scientific">Phytophthora nicotianae (strain INRA-310)</name>
    <name type="common">Phytophthora parasitica</name>
    <dbReference type="NCBI Taxonomy" id="761204"/>
    <lineage>
        <taxon>Eukaryota</taxon>
        <taxon>Sar</taxon>
        <taxon>Stramenopiles</taxon>
        <taxon>Oomycota</taxon>
        <taxon>Peronosporomycetes</taxon>
        <taxon>Peronosporales</taxon>
        <taxon>Peronosporaceae</taxon>
        <taxon>Phytophthora</taxon>
    </lineage>
</organism>
<reference evidence="1 2" key="2">
    <citation type="submission" date="2013-11" db="EMBL/GenBank/DDBJ databases">
        <title>The Genome Sequence of Phytophthora parasitica INRA-310.</title>
        <authorList>
            <consortium name="The Broad Institute Genomics Platform"/>
            <person name="Russ C."/>
            <person name="Tyler B."/>
            <person name="Panabieres F."/>
            <person name="Shan W."/>
            <person name="Tripathy S."/>
            <person name="Grunwald N."/>
            <person name="Machado M."/>
            <person name="Johnson C.S."/>
            <person name="Arredondo F."/>
            <person name="Hong C."/>
            <person name="Coffey M."/>
            <person name="Young S.K."/>
            <person name="Zeng Q."/>
            <person name="Gargeya S."/>
            <person name="Fitzgerald M."/>
            <person name="Abouelleil A."/>
            <person name="Alvarado L."/>
            <person name="Chapman S.B."/>
            <person name="Gainer-Dewar J."/>
            <person name="Goldberg J."/>
            <person name="Griggs A."/>
            <person name="Gujja S."/>
            <person name="Hansen M."/>
            <person name="Howarth C."/>
            <person name="Imamovic A."/>
            <person name="Ireland A."/>
            <person name="Larimer J."/>
            <person name="McCowan C."/>
            <person name="Murphy C."/>
            <person name="Pearson M."/>
            <person name="Poon T.W."/>
            <person name="Priest M."/>
            <person name="Roberts A."/>
            <person name="Saif S."/>
            <person name="Shea T."/>
            <person name="Sykes S."/>
            <person name="Wortman J."/>
            <person name="Nusbaum C."/>
            <person name="Birren B."/>
        </authorList>
    </citation>
    <scope>NUCLEOTIDE SEQUENCE [LARGE SCALE GENOMIC DNA]</scope>
    <source>
        <strain evidence="1 2">INRA-310</strain>
    </source>
</reference>
<reference evidence="2" key="1">
    <citation type="submission" date="2011-12" db="EMBL/GenBank/DDBJ databases">
        <authorList>
            <consortium name="The Broad Institute Genome Sequencing Platform"/>
            <person name="Russ C."/>
            <person name="Tyler B."/>
            <person name="Panabieres F."/>
            <person name="Shan W."/>
            <person name="Tripathy S."/>
            <person name="Grunwald N."/>
            <person name="Machado M."/>
            <person name="Young S.K."/>
            <person name="Zeng Q."/>
            <person name="Gargeya S."/>
            <person name="Fitzgerald M."/>
            <person name="Haas B."/>
            <person name="Abouelleil A."/>
            <person name="Alvarado L."/>
            <person name="Arachchi H.M."/>
            <person name="Berlin A."/>
            <person name="Chapman S.B."/>
            <person name="Gearin G."/>
            <person name="Goldberg J."/>
            <person name="Griggs A."/>
            <person name="Gujja S."/>
            <person name="Hansen M."/>
            <person name="Heiman D."/>
            <person name="Howarth C."/>
            <person name="Larimer J."/>
            <person name="Lui A."/>
            <person name="MacDonald P.J.P."/>
            <person name="McCowen C."/>
            <person name="Montmayeur A."/>
            <person name="Murphy C."/>
            <person name="Neiman D."/>
            <person name="Pearson M."/>
            <person name="Priest M."/>
            <person name="Roberts A."/>
            <person name="Saif S."/>
            <person name="Shea T."/>
            <person name="Sisk P."/>
            <person name="Stolte C."/>
            <person name="Sykes S."/>
            <person name="Wortman J."/>
            <person name="Nusbaum C."/>
            <person name="Birren B."/>
        </authorList>
    </citation>
    <scope>NUCLEOTIDE SEQUENCE [LARGE SCALE GENOMIC DNA]</scope>
    <source>
        <strain evidence="2">INRA-310</strain>
    </source>
</reference>
<dbReference type="RefSeq" id="XP_008893864.1">
    <property type="nucleotide sequence ID" value="XM_008895616.1"/>
</dbReference>
<evidence type="ECO:0000313" key="1">
    <source>
        <dbReference type="EMBL" id="ETN21910.1"/>
    </source>
</evidence>
<dbReference type="EMBL" id="KI669563">
    <property type="protein sequence ID" value="ETN21910.1"/>
    <property type="molecule type" value="Genomic_DNA"/>
</dbReference>
<evidence type="ECO:0000313" key="2">
    <source>
        <dbReference type="Proteomes" id="UP000018817"/>
    </source>
</evidence>
<proteinExistence type="predicted"/>